<gene>
    <name evidence="1" type="ORF">A3A93_05950</name>
</gene>
<dbReference type="AlphaFoldDB" id="A0A1F7IVB4"/>
<organism evidence="1 2">
    <name type="scientific">Candidatus Roizmanbacteria bacterium RIFCSPLOWO2_01_FULL_38_12</name>
    <dbReference type="NCBI Taxonomy" id="1802061"/>
    <lineage>
        <taxon>Bacteria</taxon>
        <taxon>Candidatus Roizmaniibacteriota</taxon>
    </lineage>
</organism>
<evidence type="ECO:0000313" key="1">
    <source>
        <dbReference type="EMBL" id="OGK47301.1"/>
    </source>
</evidence>
<dbReference type="Proteomes" id="UP000177141">
    <property type="component" value="Unassembled WGS sequence"/>
</dbReference>
<proteinExistence type="predicted"/>
<protein>
    <submittedName>
        <fullName evidence="1">Uncharacterized protein</fullName>
    </submittedName>
</protein>
<dbReference type="EMBL" id="MGAL01000034">
    <property type="protein sequence ID" value="OGK47301.1"/>
    <property type="molecule type" value="Genomic_DNA"/>
</dbReference>
<accession>A0A1F7IVB4</accession>
<sequence length="148" mass="16918">MKNYTPIDDLLKKHKKTKLASVSFSKEGESVPIFIESKEAAEKVEYARSENEPKAERKEIKEYVTEVDQEPKLHPELKKAGLQYVDSSKLSPFQNLGLPISDEKVVEGLHKPINTSWRWLSELAVFILGQAHIILKTIHGKVVRVIKR</sequence>
<reference evidence="1 2" key="1">
    <citation type="journal article" date="2016" name="Nat. Commun.">
        <title>Thousands of microbial genomes shed light on interconnected biogeochemical processes in an aquifer system.</title>
        <authorList>
            <person name="Anantharaman K."/>
            <person name="Brown C.T."/>
            <person name="Hug L.A."/>
            <person name="Sharon I."/>
            <person name="Castelle C.J."/>
            <person name="Probst A.J."/>
            <person name="Thomas B.C."/>
            <person name="Singh A."/>
            <person name="Wilkins M.J."/>
            <person name="Karaoz U."/>
            <person name="Brodie E.L."/>
            <person name="Williams K.H."/>
            <person name="Hubbard S.S."/>
            <person name="Banfield J.F."/>
        </authorList>
    </citation>
    <scope>NUCLEOTIDE SEQUENCE [LARGE SCALE GENOMIC DNA]</scope>
</reference>
<name>A0A1F7IVB4_9BACT</name>
<comment type="caution">
    <text evidence="1">The sequence shown here is derived from an EMBL/GenBank/DDBJ whole genome shotgun (WGS) entry which is preliminary data.</text>
</comment>
<evidence type="ECO:0000313" key="2">
    <source>
        <dbReference type="Proteomes" id="UP000177141"/>
    </source>
</evidence>